<keyword evidence="2" id="KW-0378">Hydrolase</keyword>
<keyword evidence="2" id="KW-0540">Nuclease</keyword>
<dbReference type="OrthoDB" id="276515at2759"/>
<accession>A0A9K3PXK3</accession>
<proteinExistence type="predicted"/>
<name>A0A9K3PXK3_9STRA</name>
<dbReference type="PANTHER" id="PTHR12121:SF34">
    <property type="entry name" value="PROTEIN ANGEL"/>
    <property type="match status" value="1"/>
</dbReference>
<feature type="domain" description="Endonuclease/exonuclease/phosphatase" evidence="1">
    <location>
        <begin position="24"/>
        <end position="441"/>
    </location>
</feature>
<dbReference type="GO" id="GO:0004519">
    <property type="term" value="F:endonuclease activity"/>
    <property type="evidence" value="ECO:0007669"/>
    <property type="project" value="UniProtKB-KW"/>
</dbReference>
<dbReference type="InterPro" id="IPR005135">
    <property type="entry name" value="Endo/exonuclease/phosphatase"/>
</dbReference>
<protein>
    <submittedName>
        <fullName evidence="2">Endonuclease/exonuclease/phosphatase family protein</fullName>
    </submittedName>
</protein>
<dbReference type="InterPro" id="IPR050410">
    <property type="entry name" value="CCR4/nocturin_mRNA_transcr"/>
</dbReference>
<gene>
    <name evidence="2" type="ORF">IV203_026655</name>
</gene>
<dbReference type="AlphaFoldDB" id="A0A9K3PXK3"/>
<dbReference type="PANTHER" id="PTHR12121">
    <property type="entry name" value="CARBON CATABOLITE REPRESSOR PROTEIN 4"/>
    <property type="match status" value="1"/>
</dbReference>
<sequence>MLVDHLIGPGVSLPSSSINQLSVLTWNILLPNSQDGWWTYKMYSSKVDPEVPTWKYRQSLLRNRIGTINADVVCLQEISPTSFEDDFAFMTELGYDGYELFKKGRFRPVTFWKTSECRLVTPAVHKDRCLITAFEKRTRFSATDKDMTKVGPLHSQPPFWYVANCHLQAGQQGSRRMRQTLEAIKGVLTLAKKQKEDKPDEKLHLVICGDFNGGPEAGAIRLMEDGFVDETLLEDGEPVTSGRKELPLSQPLFDASASVDSREPPPTLVVAELMSTIMEEPTYTNPILSFAMKERLERIYRRLATGKDGLMTKGDVEKWLLQINREIGRGDEYRNAAVAMGFLDPNPDDSWDERKKRVKLPEEGTLTLEGFIDVYQKELSAGKFWGIAHDMDLLQDPLPDAGIFTSRFDRIYYNGVAIQPVAVLDSLSDDPCPNGTEPSDHLPVAVSLRSKIMACK</sequence>
<dbReference type="EMBL" id="JAGRRH010000010">
    <property type="protein sequence ID" value="KAG7363295.1"/>
    <property type="molecule type" value="Genomic_DNA"/>
</dbReference>
<evidence type="ECO:0000313" key="3">
    <source>
        <dbReference type="Proteomes" id="UP000693970"/>
    </source>
</evidence>
<reference evidence="2" key="1">
    <citation type="journal article" date="2021" name="Sci. Rep.">
        <title>Diploid genomic architecture of Nitzschia inconspicua, an elite biomass production diatom.</title>
        <authorList>
            <person name="Oliver A."/>
            <person name="Podell S."/>
            <person name="Pinowska A."/>
            <person name="Traller J.C."/>
            <person name="Smith S.R."/>
            <person name="McClure R."/>
            <person name="Beliaev A."/>
            <person name="Bohutskyi P."/>
            <person name="Hill E.A."/>
            <person name="Rabines A."/>
            <person name="Zheng H."/>
            <person name="Allen L.Z."/>
            <person name="Kuo A."/>
            <person name="Grigoriev I.V."/>
            <person name="Allen A.E."/>
            <person name="Hazlebeck D."/>
            <person name="Allen E.E."/>
        </authorList>
    </citation>
    <scope>NUCLEOTIDE SEQUENCE</scope>
    <source>
        <strain evidence="2">Hildebrandi</strain>
    </source>
</reference>
<dbReference type="Proteomes" id="UP000693970">
    <property type="component" value="Unassembled WGS sequence"/>
</dbReference>
<dbReference type="GO" id="GO:0000175">
    <property type="term" value="F:3'-5'-RNA exonuclease activity"/>
    <property type="evidence" value="ECO:0007669"/>
    <property type="project" value="TreeGrafter"/>
</dbReference>
<organism evidence="2 3">
    <name type="scientific">Nitzschia inconspicua</name>
    <dbReference type="NCBI Taxonomy" id="303405"/>
    <lineage>
        <taxon>Eukaryota</taxon>
        <taxon>Sar</taxon>
        <taxon>Stramenopiles</taxon>
        <taxon>Ochrophyta</taxon>
        <taxon>Bacillariophyta</taxon>
        <taxon>Bacillariophyceae</taxon>
        <taxon>Bacillariophycidae</taxon>
        <taxon>Bacillariales</taxon>
        <taxon>Bacillariaceae</taxon>
        <taxon>Nitzschia</taxon>
    </lineage>
</organism>
<reference evidence="2" key="2">
    <citation type="submission" date="2021-04" db="EMBL/GenBank/DDBJ databases">
        <authorList>
            <person name="Podell S."/>
        </authorList>
    </citation>
    <scope>NUCLEOTIDE SEQUENCE</scope>
    <source>
        <strain evidence="2">Hildebrandi</strain>
    </source>
</reference>
<evidence type="ECO:0000259" key="1">
    <source>
        <dbReference type="Pfam" id="PF03372"/>
    </source>
</evidence>
<dbReference type="Pfam" id="PF03372">
    <property type="entry name" value="Exo_endo_phos"/>
    <property type="match status" value="1"/>
</dbReference>
<keyword evidence="3" id="KW-1185">Reference proteome</keyword>
<comment type="caution">
    <text evidence="2">The sequence shown here is derived from an EMBL/GenBank/DDBJ whole genome shotgun (WGS) entry which is preliminary data.</text>
</comment>
<keyword evidence="2" id="KW-0255">Endonuclease</keyword>
<evidence type="ECO:0000313" key="2">
    <source>
        <dbReference type="EMBL" id="KAG7363295.1"/>
    </source>
</evidence>